<evidence type="ECO:0000313" key="2">
    <source>
        <dbReference type="EMBL" id="MBU3063660.1"/>
    </source>
</evidence>
<dbReference type="EMBL" id="JAHKNI010000006">
    <property type="protein sequence ID" value="MBU3063660.1"/>
    <property type="molecule type" value="Genomic_DNA"/>
</dbReference>
<accession>A0ABS6B1K1</accession>
<feature type="chain" id="PRO_5045364402" description="Ig-like domain-containing protein" evidence="1">
    <location>
        <begin position="28"/>
        <end position="88"/>
    </location>
</feature>
<evidence type="ECO:0000256" key="1">
    <source>
        <dbReference type="SAM" id="SignalP"/>
    </source>
</evidence>
<dbReference type="Proteomes" id="UP000733379">
    <property type="component" value="Unassembled WGS sequence"/>
</dbReference>
<comment type="caution">
    <text evidence="2">The sequence shown here is derived from an EMBL/GenBank/DDBJ whole genome shotgun (WGS) entry which is preliminary data.</text>
</comment>
<reference evidence="2 3" key="1">
    <citation type="submission" date="2021-06" db="EMBL/GenBank/DDBJ databases">
        <title>Actinomycetes sequencing.</title>
        <authorList>
            <person name="Shan Q."/>
        </authorList>
    </citation>
    <scope>NUCLEOTIDE SEQUENCE [LARGE SCALE GENOMIC DNA]</scope>
    <source>
        <strain evidence="2 3">NEAU-G5</strain>
    </source>
</reference>
<dbReference type="RefSeq" id="WP_215918575.1">
    <property type="nucleotide sequence ID" value="NZ_JAHKNI010000006.1"/>
</dbReference>
<evidence type="ECO:0000313" key="3">
    <source>
        <dbReference type="Proteomes" id="UP000733379"/>
    </source>
</evidence>
<gene>
    <name evidence="2" type="ORF">KO481_19260</name>
</gene>
<feature type="signal peptide" evidence="1">
    <location>
        <begin position="1"/>
        <end position="27"/>
    </location>
</feature>
<proteinExistence type="predicted"/>
<sequence length="88" mass="9410">MRMRKPLMGLVVLAGFTALTAVAPAQAQEYPHPPEVPQNFTCAAQGWAGHALAPMTLQVPGDTYDAARRAQVLWRGKAKYATIACTAS</sequence>
<protein>
    <recommendedName>
        <fullName evidence="4">Ig-like domain-containing protein</fullName>
    </recommendedName>
</protein>
<keyword evidence="3" id="KW-1185">Reference proteome</keyword>
<evidence type="ECO:0008006" key="4">
    <source>
        <dbReference type="Google" id="ProtNLM"/>
    </source>
</evidence>
<name>A0ABS6B1K1_9NOCA</name>
<keyword evidence="1" id="KW-0732">Signal</keyword>
<organism evidence="2 3">
    <name type="scientific">Nocardia albiluteola</name>
    <dbReference type="NCBI Taxonomy" id="2842303"/>
    <lineage>
        <taxon>Bacteria</taxon>
        <taxon>Bacillati</taxon>
        <taxon>Actinomycetota</taxon>
        <taxon>Actinomycetes</taxon>
        <taxon>Mycobacteriales</taxon>
        <taxon>Nocardiaceae</taxon>
        <taxon>Nocardia</taxon>
    </lineage>
</organism>